<organism evidence="1 2">
    <name type="scientific">Capillibacterium thermochitinicola</name>
    <dbReference type="NCBI Taxonomy" id="2699427"/>
    <lineage>
        <taxon>Bacteria</taxon>
        <taxon>Bacillati</taxon>
        <taxon>Bacillota</taxon>
        <taxon>Capillibacterium</taxon>
    </lineage>
</organism>
<dbReference type="RefSeq" id="WP_181340019.1">
    <property type="nucleotide sequence ID" value="NZ_JAAKDE010000016.1"/>
</dbReference>
<protein>
    <submittedName>
        <fullName evidence="1">Uncharacterized protein</fullName>
    </submittedName>
</protein>
<sequence>MSALYPYPAVQYIPLAFQVHFRHASSPSRPFILIGREIFAQQEALAKNFGIELPALKETTEQLQLMVGGFEPLEVKYRGFYVTIKAAPRPLISLISLPKCYFYKDTLLFQAKTADGNLLAAKAYKLPALRRRASRLT</sequence>
<proteinExistence type="predicted"/>
<keyword evidence="2" id="KW-1185">Reference proteome</keyword>
<name>A0A8J6LMB7_9FIRM</name>
<evidence type="ECO:0000313" key="1">
    <source>
        <dbReference type="EMBL" id="MBA2133549.1"/>
    </source>
</evidence>
<dbReference type="EMBL" id="JAAKDE010000016">
    <property type="protein sequence ID" value="MBA2133549.1"/>
    <property type="molecule type" value="Genomic_DNA"/>
</dbReference>
<dbReference type="Proteomes" id="UP000657177">
    <property type="component" value="Unassembled WGS sequence"/>
</dbReference>
<reference evidence="1" key="1">
    <citation type="submission" date="2020-06" db="EMBL/GenBank/DDBJ databases">
        <title>Novel chitinolytic bacterium.</title>
        <authorList>
            <person name="Ungkulpasvich U."/>
            <person name="Kosugi A."/>
            <person name="Uke A."/>
        </authorList>
    </citation>
    <scope>NUCLEOTIDE SEQUENCE</scope>
    <source>
        <strain evidence="1">UUS1-1</strain>
    </source>
</reference>
<accession>A0A8J6LMB7</accession>
<evidence type="ECO:0000313" key="2">
    <source>
        <dbReference type="Proteomes" id="UP000657177"/>
    </source>
</evidence>
<comment type="caution">
    <text evidence="1">The sequence shown here is derived from an EMBL/GenBank/DDBJ whole genome shotgun (WGS) entry which is preliminary data.</text>
</comment>
<dbReference type="AlphaFoldDB" id="A0A8J6LMB7"/>
<gene>
    <name evidence="1" type="ORF">G5B42_08355</name>
</gene>